<feature type="chain" id="PRO_5015005529" description="Copper amine oxidase-like N-terminal domain-containing protein" evidence="1">
    <location>
        <begin position="28"/>
        <end position="312"/>
    </location>
</feature>
<name>A0A2L2XCK9_9FIRM</name>
<dbReference type="InterPro" id="IPR012854">
    <property type="entry name" value="Cu_amine_oxidase-like_N"/>
</dbReference>
<dbReference type="Proteomes" id="UP000239549">
    <property type="component" value="Unassembled WGS sequence"/>
</dbReference>
<comment type="caution">
    <text evidence="3">The sequence shown here is derived from an EMBL/GenBank/DDBJ whole genome shotgun (WGS) entry which is preliminary data.</text>
</comment>
<reference evidence="4" key="1">
    <citation type="submission" date="2018-02" db="EMBL/GenBank/DDBJ databases">
        <title>Genome sequence of Desulfocucumis palustris strain NAW-5.</title>
        <authorList>
            <person name="Watanabe M."/>
            <person name="Kojima H."/>
            <person name="Fukui M."/>
        </authorList>
    </citation>
    <scope>NUCLEOTIDE SEQUENCE [LARGE SCALE GENOMIC DNA]</scope>
    <source>
        <strain evidence="4">NAW-5</strain>
    </source>
</reference>
<evidence type="ECO:0000259" key="2">
    <source>
        <dbReference type="Pfam" id="PF07833"/>
    </source>
</evidence>
<feature type="domain" description="Copper amine oxidase-like N-terminal" evidence="2">
    <location>
        <begin position="56"/>
        <end position="166"/>
    </location>
</feature>
<evidence type="ECO:0000313" key="3">
    <source>
        <dbReference type="EMBL" id="GBF33965.1"/>
    </source>
</evidence>
<gene>
    <name evidence="3" type="ORF">DCCM_3076</name>
</gene>
<evidence type="ECO:0000256" key="1">
    <source>
        <dbReference type="SAM" id="SignalP"/>
    </source>
</evidence>
<dbReference type="RefSeq" id="WP_104372281.1">
    <property type="nucleotide sequence ID" value="NZ_BFAV01000125.1"/>
</dbReference>
<organism evidence="3 4">
    <name type="scientific">Desulfocucumis palustris</name>
    <dbReference type="NCBI Taxonomy" id="1898651"/>
    <lineage>
        <taxon>Bacteria</taxon>
        <taxon>Bacillati</taxon>
        <taxon>Bacillota</taxon>
        <taxon>Clostridia</taxon>
        <taxon>Eubacteriales</taxon>
        <taxon>Desulfocucumaceae</taxon>
        <taxon>Desulfocucumis</taxon>
    </lineage>
</organism>
<proteinExistence type="predicted"/>
<dbReference type="AlphaFoldDB" id="A0A2L2XCK9"/>
<dbReference type="EMBL" id="BFAV01000125">
    <property type="protein sequence ID" value="GBF33965.1"/>
    <property type="molecule type" value="Genomic_DNA"/>
</dbReference>
<keyword evidence="4" id="KW-1185">Reference proteome</keyword>
<dbReference type="OrthoDB" id="9816096at2"/>
<dbReference type="InterPro" id="IPR036582">
    <property type="entry name" value="Mao_N_sf"/>
</dbReference>
<dbReference type="Pfam" id="PF07833">
    <property type="entry name" value="Cu_amine_oxidN1"/>
    <property type="match status" value="1"/>
</dbReference>
<sequence>MSKLKLNVITIVLVLTMAMVVAGPALAEQAEQIDVYEKEMLVKSLVFKIGVPYYVVNGQTPGVKMDVAPFIQSGRTFVPVRFLGNALGLDDSKITWDNGTNTATLAGSAATLQLTIGKAQISINGQNKAMDVAPLLASGRTFLPARYVAEGLGYQVGWDEAAQTVVCWPAGEPKPDVASAVNYLVSVVNPTLPQQPKGETLTTRAGYRIPIDTKLVIPKDINELGPGDPNKCELGFGIDLTKSELASQWNDASSILSQKINGQTVNEVMAYVKQKTDWKQVLVFQQWESNGKKIGVNSPGGSDGVQITVWYK</sequence>
<keyword evidence="1" id="KW-0732">Signal</keyword>
<dbReference type="SUPFAM" id="SSF55383">
    <property type="entry name" value="Copper amine oxidase, domain N"/>
    <property type="match status" value="2"/>
</dbReference>
<protein>
    <recommendedName>
        <fullName evidence="2">Copper amine oxidase-like N-terminal domain-containing protein</fullName>
    </recommendedName>
</protein>
<feature type="signal peptide" evidence="1">
    <location>
        <begin position="1"/>
        <end position="27"/>
    </location>
</feature>
<evidence type="ECO:0000313" key="4">
    <source>
        <dbReference type="Proteomes" id="UP000239549"/>
    </source>
</evidence>
<dbReference type="Gene3D" id="3.30.457.10">
    <property type="entry name" value="Copper amine oxidase-like, N-terminal domain"/>
    <property type="match status" value="2"/>
</dbReference>
<accession>A0A2L2XCK9</accession>